<proteinExistence type="predicted"/>
<reference evidence="1 2" key="2">
    <citation type="submission" date="2018-11" db="EMBL/GenBank/DDBJ databases">
        <authorList>
            <consortium name="Pathogen Informatics"/>
        </authorList>
    </citation>
    <scope>NUCLEOTIDE SEQUENCE [LARGE SCALE GENOMIC DNA]</scope>
</reference>
<evidence type="ECO:0000313" key="2">
    <source>
        <dbReference type="Proteomes" id="UP000280834"/>
    </source>
</evidence>
<reference evidence="3" key="1">
    <citation type="submission" date="2017-02" db="UniProtKB">
        <authorList>
            <consortium name="WormBaseParasite"/>
        </authorList>
    </citation>
    <scope>IDENTIFICATION</scope>
</reference>
<dbReference type="Proteomes" id="UP000280834">
    <property type="component" value="Unassembled WGS sequence"/>
</dbReference>
<dbReference type="WBParaSite" id="BTMF_0000329001-mRNA-1">
    <property type="protein sequence ID" value="BTMF_0000329001-mRNA-1"/>
    <property type="gene ID" value="BTMF_0000329001"/>
</dbReference>
<evidence type="ECO:0000313" key="1">
    <source>
        <dbReference type="EMBL" id="VDO12925.1"/>
    </source>
</evidence>
<gene>
    <name evidence="1" type="ORF">BTMF_LOCUS2602</name>
</gene>
<keyword evidence="2" id="KW-1185">Reference proteome</keyword>
<sequence>FQSPHSHARDSYVTTSITCQKPVDLTNRTRAVQLITRKKDRKTLAKVRTEHSISISQKVVLQLSHWSHYHLTLIINTALLKESTTELNFAIKNF</sequence>
<dbReference type="AlphaFoldDB" id="A0A0R3QAC1"/>
<name>A0A0R3QAC1_9BILA</name>
<dbReference type="EMBL" id="UZAG01002183">
    <property type="protein sequence ID" value="VDO12925.1"/>
    <property type="molecule type" value="Genomic_DNA"/>
</dbReference>
<protein>
    <submittedName>
        <fullName evidence="3">Ovule protein</fullName>
    </submittedName>
</protein>
<organism evidence="3">
    <name type="scientific">Brugia timori</name>
    <dbReference type="NCBI Taxonomy" id="42155"/>
    <lineage>
        <taxon>Eukaryota</taxon>
        <taxon>Metazoa</taxon>
        <taxon>Ecdysozoa</taxon>
        <taxon>Nematoda</taxon>
        <taxon>Chromadorea</taxon>
        <taxon>Rhabditida</taxon>
        <taxon>Spirurina</taxon>
        <taxon>Spiruromorpha</taxon>
        <taxon>Filarioidea</taxon>
        <taxon>Onchocercidae</taxon>
        <taxon>Brugia</taxon>
    </lineage>
</organism>
<accession>A0A0R3QAC1</accession>
<evidence type="ECO:0000313" key="3">
    <source>
        <dbReference type="WBParaSite" id="BTMF_0000329001-mRNA-1"/>
    </source>
</evidence>